<accession>A0A8K0GQK4</accession>
<dbReference type="EMBL" id="VOIH02000011">
    <property type="protein sequence ID" value="KAF3433706.1"/>
    <property type="molecule type" value="Genomic_DNA"/>
</dbReference>
<evidence type="ECO:0000313" key="1">
    <source>
        <dbReference type="EMBL" id="KAF3433706.1"/>
    </source>
</evidence>
<evidence type="ECO:0000313" key="2">
    <source>
        <dbReference type="Proteomes" id="UP000796880"/>
    </source>
</evidence>
<name>A0A8K0GQK4_9ROSA</name>
<proteinExistence type="predicted"/>
<gene>
    <name evidence="1" type="ORF">FNV43_RR24809</name>
</gene>
<sequence>MKQIPIPKTRRSTKDIVFITWNALTSSMKQVYGQPLHYLTRLLAKQWDRSRNGADDEEKPMEDIIPPGRAESIIWDVEEIHRLCTSYSYLAELWVSDPDYHAFVDEVIIPPS</sequence>
<dbReference type="PANTHER" id="PTHR36366:SF3">
    <property type="entry name" value="PROTEIN RDM1"/>
    <property type="match status" value="1"/>
</dbReference>
<dbReference type="GO" id="GO:0000419">
    <property type="term" value="C:RNA polymerase V complex"/>
    <property type="evidence" value="ECO:0007669"/>
    <property type="project" value="TreeGrafter"/>
</dbReference>
<dbReference type="Pfam" id="PF09187">
    <property type="entry name" value="RdDM_RDM1"/>
    <property type="match status" value="1"/>
</dbReference>
<dbReference type="InterPro" id="IPR036319">
    <property type="entry name" value="RDM1_sf"/>
</dbReference>
<dbReference type="Proteomes" id="UP000796880">
    <property type="component" value="Unassembled WGS sequence"/>
</dbReference>
<reference evidence="1" key="1">
    <citation type="submission" date="2020-03" db="EMBL/GenBank/DDBJ databases">
        <title>A high-quality chromosome-level genome assembly of a woody plant with both climbing and erect habits, Rhamnella rubrinervis.</title>
        <authorList>
            <person name="Lu Z."/>
            <person name="Yang Y."/>
            <person name="Zhu X."/>
            <person name="Sun Y."/>
        </authorList>
    </citation>
    <scope>NUCLEOTIDE SEQUENCE</scope>
    <source>
        <strain evidence="1">BYM</strain>
        <tissue evidence="1">Leaf</tissue>
    </source>
</reference>
<dbReference type="PANTHER" id="PTHR36366">
    <property type="entry name" value="PROTEIN RDM1"/>
    <property type="match status" value="1"/>
</dbReference>
<protein>
    <submittedName>
        <fullName evidence="1">Uncharacterized protein</fullName>
    </submittedName>
</protein>
<dbReference type="AlphaFoldDB" id="A0A8K0GQK4"/>
<dbReference type="SUPFAM" id="SSF109920">
    <property type="entry name" value="Hypothetical protein At3g22680"/>
    <property type="match status" value="1"/>
</dbReference>
<organism evidence="1 2">
    <name type="scientific">Rhamnella rubrinervis</name>
    <dbReference type="NCBI Taxonomy" id="2594499"/>
    <lineage>
        <taxon>Eukaryota</taxon>
        <taxon>Viridiplantae</taxon>
        <taxon>Streptophyta</taxon>
        <taxon>Embryophyta</taxon>
        <taxon>Tracheophyta</taxon>
        <taxon>Spermatophyta</taxon>
        <taxon>Magnoliopsida</taxon>
        <taxon>eudicotyledons</taxon>
        <taxon>Gunneridae</taxon>
        <taxon>Pentapetalae</taxon>
        <taxon>rosids</taxon>
        <taxon>fabids</taxon>
        <taxon>Rosales</taxon>
        <taxon>Rhamnaceae</taxon>
        <taxon>rhamnoid group</taxon>
        <taxon>Rhamneae</taxon>
        <taxon>Rhamnella</taxon>
    </lineage>
</organism>
<dbReference type="GO" id="GO:0080188">
    <property type="term" value="P:gene silencing by siRNA-directed DNA methylation"/>
    <property type="evidence" value="ECO:0007669"/>
    <property type="project" value="InterPro"/>
</dbReference>
<dbReference type="InterPro" id="IPR015270">
    <property type="entry name" value="RDM1_plant"/>
</dbReference>
<dbReference type="OrthoDB" id="1161449at2759"/>
<dbReference type="Gene3D" id="1.20.120.690">
    <property type="entry name" value="RDM1 protein domain"/>
    <property type="match status" value="1"/>
</dbReference>
<keyword evidence="2" id="KW-1185">Reference proteome</keyword>
<comment type="caution">
    <text evidence="1">The sequence shown here is derived from an EMBL/GenBank/DDBJ whole genome shotgun (WGS) entry which is preliminary data.</text>
</comment>